<dbReference type="SUPFAM" id="SSF51735">
    <property type="entry name" value="NAD(P)-binding Rossmann-fold domains"/>
    <property type="match status" value="1"/>
</dbReference>
<accession>X1IVG8</accession>
<name>X1IVG8_9ZZZZ</name>
<dbReference type="EMBL" id="BARU01042511">
    <property type="protein sequence ID" value="GAH85712.1"/>
    <property type="molecule type" value="Genomic_DNA"/>
</dbReference>
<protein>
    <recommendedName>
        <fullName evidence="1">NAD-dependent epimerase/dehydratase domain-containing protein</fullName>
    </recommendedName>
</protein>
<evidence type="ECO:0000313" key="2">
    <source>
        <dbReference type="EMBL" id="GAH85712.1"/>
    </source>
</evidence>
<proteinExistence type="predicted"/>
<dbReference type="Gene3D" id="2.60.40.4070">
    <property type="match status" value="1"/>
</dbReference>
<sequence length="180" mass="19989">NPYTGVAAIFSSRILNNHPPCIFEDGLQSRDFTHVSDIIRANLLAMENKKADYEVFNVGTGIMGEEQWKEYSGTVTVTSNGGTKTVSVSVTPTCVKVYPNPFNPWRSQLTFWGSGVPHAAIKVYTVSGELVKTLHEINGEDKIYWDGKNEEGKLVTRGIYLFVAINPEEKSVGRFVVMEP</sequence>
<gene>
    <name evidence="2" type="ORF">S03H2_65305</name>
</gene>
<comment type="caution">
    <text evidence="2">The sequence shown here is derived from an EMBL/GenBank/DDBJ whole genome shotgun (WGS) entry which is preliminary data.</text>
</comment>
<dbReference type="InterPro" id="IPR036291">
    <property type="entry name" value="NAD(P)-bd_dom_sf"/>
</dbReference>
<feature type="non-terminal residue" evidence="2">
    <location>
        <position position="1"/>
    </location>
</feature>
<feature type="domain" description="NAD-dependent epimerase/dehydratase" evidence="1">
    <location>
        <begin position="4"/>
        <end position="59"/>
    </location>
</feature>
<dbReference type="InterPro" id="IPR001509">
    <property type="entry name" value="Epimerase_deHydtase"/>
</dbReference>
<dbReference type="Gene3D" id="3.40.50.720">
    <property type="entry name" value="NAD(P)-binding Rossmann-like Domain"/>
    <property type="match status" value="1"/>
</dbReference>
<evidence type="ECO:0000259" key="1">
    <source>
        <dbReference type="Pfam" id="PF01370"/>
    </source>
</evidence>
<dbReference type="AlphaFoldDB" id="X1IVG8"/>
<organism evidence="2">
    <name type="scientific">marine sediment metagenome</name>
    <dbReference type="NCBI Taxonomy" id="412755"/>
    <lineage>
        <taxon>unclassified sequences</taxon>
        <taxon>metagenomes</taxon>
        <taxon>ecological metagenomes</taxon>
    </lineage>
</organism>
<dbReference type="Pfam" id="PF01370">
    <property type="entry name" value="Epimerase"/>
    <property type="match status" value="1"/>
</dbReference>
<reference evidence="2" key="1">
    <citation type="journal article" date="2014" name="Front. Microbiol.">
        <title>High frequency of phylogenetically diverse reductive dehalogenase-homologous genes in deep subseafloor sedimentary metagenomes.</title>
        <authorList>
            <person name="Kawai M."/>
            <person name="Futagami T."/>
            <person name="Toyoda A."/>
            <person name="Takaki Y."/>
            <person name="Nishi S."/>
            <person name="Hori S."/>
            <person name="Arai W."/>
            <person name="Tsubouchi T."/>
            <person name="Morono Y."/>
            <person name="Uchiyama I."/>
            <person name="Ito T."/>
            <person name="Fujiyama A."/>
            <person name="Inagaki F."/>
            <person name="Takami H."/>
        </authorList>
    </citation>
    <scope>NUCLEOTIDE SEQUENCE</scope>
    <source>
        <strain evidence="2">Expedition CK06-06</strain>
    </source>
</reference>